<evidence type="ECO:0000313" key="2">
    <source>
        <dbReference type="EMBL" id="KAL1122510.1"/>
    </source>
</evidence>
<sequence>MFQKNKTQETTENATVAYDLRWLPSVETCSEPRRKRGPGQRVRSPDYQKLRVRDIHIWDIRRGQPNRSAMEGPRPGGTALLITVTSTPDGTFKSLHIPSAGENRNTGVSDMYCPALSIEM</sequence>
<dbReference type="AlphaFoldDB" id="A0ABD0Y529"/>
<keyword evidence="3" id="KW-1185">Reference proteome</keyword>
<proteinExistence type="predicted"/>
<evidence type="ECO:0000256" key="1">
    <source>
        <dbReference type="SAM" id="MobiDB-lite"/>
    </source>
</evidence>
<feature type="region of interest" description="Disordered" evidence="1">
    <location>
        <begin position="27"/>
        <end position="46"/>
    </location>
</feature>
<comment type="caution">
    <text evidence="2">The sequence shown here is derived from an EMBL/GenBank/DDBJ whole genome shotgun (WGS) entry which is preliminary data.</text>
</comment>
<protein>
    <submittedName>
        <fullName evidence="2">Uncharacterized protein</fullName>
    </submittedName>
</protein>
<evidence type="ECO:0000313" key="3">
    <source>
        <dbReference type="Proteomes" id="UP001558652"/>
    </source>
</evidence>
<accession>A0ABD0Y529</accession>
<organism evidence="2 3">
    <name type="scientific">Ranatra chinensis</name>
    <dbReference type="NCBI Taxonomy" id="642074"/>
    <lineage>
        <taxon>Eukaryota</taxon>
        <taxon>Metazoa</taxon>
        <taxon>Ecdysozoa</taxon>
        <taxon>Arthropoda</taxon>
        <taxon>Hexapoda</taxon>
        <taxon>Insecta</taxon>
        <taxon>Pterygota</taxon>
        <taxon>Neoptera</taxon>
        <taxon>Paraneoptera</taxon>
        <taxon>Hemiptera</taxon>
        <taxon>Heteroptera</taxon>
        <taxon>Panheteroptera</taxon>
        <taxon>Nepomorpha</taxon>
        <taxon>Nepidae</taxon>
        <taxon>Ranatrinae</taxon>
        <taxon>Ranatra</taxon>
    </lineage>
</organism>
<dbReference type="EMBL" id="JBFDAA010000013">
    <property type="protein sequence ID" value="KAL1122510.1"/>
    <property type="molecule type" value="Genomic_DNA"/>
</dbReference>
<gene>
    <name evidence="2" type="ORF">AAG570_002841</name>
</gene>
<name>A0ABD0Y529_9HEMI</name>
<dbReference type="Proteomes" id="UP001558652">
    <property type="component" value="Unassembled WGS sequence"/>
</dbReference>
<reference evidence="2 3" key="1">
    <citation type="submission" date="2024-07" db="EMBL/GenBank/DDBJ databases">
        <title>Chromosome-level genome assembly of the water stick insect Ranatra chinensis (Heteroptera: Nepidae).</title>
        <authorList>
            <person name="Liu X."/>
        </authorList>
    </citation>
    <scope>NUCLEOTIDE SEQUENCE [LARGE SCALE GENOMIC DNA]</scope>
    <source>
        <strain evidence="2">Cailab_2021Rc</strain>
        <tissue evidence="2">Muscle</tissue>
    </source>
</reference>